<accession>A0ABT5BSG7</accession>
<dbReference type="RefSeq" id="WP_272093266.1">
    <property type="nucleotide sequence ID" value="NZ_JAQNDK010000001.1"/>
</dbReference>
<reference evidence="1 2" key="1">
    <citation type="submission" date="2023-01" db="EMBL/GenBank/DDBJ databases">
        <title>Minimal conservation of predation-associated metabolite biosynthetic gene clusters underscores biosynthetic potential of Myxococcota including descriptions for ten novel species: Archangium lansinium sp. nov., Myxococcus landrumus sp. nov., Nannocystis bai.</title>
        <authorList>
            <person name="Ahearne A."/>
            <person name="Stevens C."/>
            <person name="Dowd S."/>
        </authorList>
    </citation>
    <scope>NUCLEOTIDE SEQUENCE [LARGE SCALE GENOMIC DNA]</scope>
    <source>
        <strain evidence="1 2">WIWO2</strain>
    </source>
</reference>
<dbReference type="Proteomes" id="UP001217485">
    <property type="component" value="Unassembled WGS sequence"/>
</dbReference>
<evidence type="ECO:0000313" key="2">
    <source>
        <dbReference type="Proteomes" id="UP001217485"/>
    </source>
</evidence>
<evidence type="ECO:0000313" key="1">
    <source>
        <dbReference type="EMBL" id="MDC0676484.1"/>
    </source>
</evidence>
<gene>
    <name evidence="1" type="ORF">POL72_01940</name>
</gene>
<name>A0ABT5BSG7_9BACT</name>
<sequence>MHLRSSGWIFVLGSLAPACTGQLGDPSSGPAGGETGGKNLGVNVGQYINNTTAQSSNKLLTSVMNALGYAATGIGIEPSCGPLPGFLA</sequence>
<organism evidence="1 2">
    <name type="scientific">Sorangium atrum</name>
    <dbReference type="NCBI Taxonomy" id="2995308"/>
    <lineage>
        <taxon>Bacteria</taxon>
        <taxon>Pseudomonadati</taxon>
        <taxon>Myxococcota</taxon>
        <taxon>Polyangia</taxon>
        <taxon>Polyangiales</taxon>
        <taxon>Polyangiaceae</taxon>
        <taxon>Sorangium</taxon>
    </lineage>
</organism>
<keyword evidence="2" id="KW-1185">Reference proteome</keyword>
<dbReference type="EMBL" id="JAQNDK010000001">
    <property type="protein sequence ID" value="MDC0676484.1"/>
    <property type="molecule type" value="Genomic_DNA"/>
</dbReference>
<comment type="caution">
    <text evidence="1">The sequence shown here is derived from an EMBL/GenBank/DDBJ whole genome shotgun (WGS) entry which is preliminary data.</text>
</comment>
<proteinExistence type="predicted"/>
<protein>
    <submittedName>
        <fullName evidence="1">Uncharacterized protein</fullName>
    </submittedName>
</protein>